<dbReference type="Proteomes" id="UP000198552">
    <property type="component" value="Unassembled WGS sequence"/>
</dbReference>
<evidence type="ECO:0000256" key="2">
    <source>
        <dbReference type="SAM" id="SignalP"/>
    </source>
</evidence>
<feature type="transmembrane region" description="Helical" evidence="1">
    <location>
        <begin position="137"/>
        <end position="160"/>
    </location>
</feature>
<name>A0A1G9PCT5_9BURK</name>
<dbReference type="EMBL" id="FNHP01000001">
    <property type="protein sequence ID" value="SDL96534.1"/>
    <property type="molecule type" value="Genomic_DNA"/>
</dbReference>
<feature type="transmembrane region" description="Helical" evidence="1">
    <location>
        <begin position="98"/>
        <end position="117"/>
    </location>
</feature>
<evidence type="ECO:0000313" key="4">
    <source>
        <dbReference type="EMBL" id="SDL96534.1"/>
    </source>
</evidence>
<accession>A0A1G9PCT5</accession>
<feature type="transmembrane region" description="Helical" evidence="1">
    <location>
        <begin position="211"/>
        <end position="229"/>
    </location>
</feature>
<protein>
    <recommendedName>
        <fullName evidence="3">Urease accessory protein UreH-like transmembrane domain-containing protein</fullName>
    </recommendedName>
</protein>
<dbReference type="STRING" id="1527607.SAMN05428957_101328"/>
<dbReference type="PANTHER" id="PTHR42208">
    <property type="entry name" value="HEAVY METAL TRANSPORTER-RELATED"/>
    <property type="match status" value="1"/>
</dbReference>
<proteinExistence type="predicted"/>
<keyword evidence="1" id="KW-0472">Membrane</keyword>
<evidence type="ECO:0000259" key="3">
    <source>
        <dbReference type="Pfam" id="PF13386"/>
    </source>
</evidence>
<keyword evidence="5" id="KW-1185">Reference proteome</keyword>
<reference evidence="5" key="1">
    <citation type="submission" date="2016-10" db="EMBL/GenBank/DDBJ databases">
        <authorList>
            <person name="Varghese N."/>
            <person name="Submissions S."/>
        </authorList>
    </citation>
    <scope>NUCLEOTIDE SEQUENCE [LARGE SCALE GENOMIC DNA]</scope>
    <source>
        <strain evidence="5">EPL6</strain>
    </source>
</reference>
<feature type="transmembrane region" description="Helical" evidence="1">
    <location>
        <begin position="68"/>
        <end position="86"/>
    </location>
</feature>
<feature type="signal peptide" evidence="2">
    <location>
        <begin position="1"/>
        <end position="25"/>
    </location>
</feature>
<dbReference type="RefSeq" id="WP_091565876.1">
    <property type="nucleotide sequence ID" value="NZ_FNHP01000001.1"/>
</dbReference>
<feature type="transmembrane region" description="Helical" evidence="1">
    <location>
        <begin position="172"/>
        <end position="191"/>
    </location>
</feature>
<dbReference type="PANTHER" id="PTHR42208:SF1">
    <property type="entry name" value="HEAVY METAL TRANSPORTER"/>
    <property type="match status" value="1"/>
</dbReference>
<dbReference type="InterPro" id="IPR039447">
    <property type="entry name" value="UreH-like_TM_dom"/>
</dbReference>
<dbReference type="OrthoDB" id="9155091at2"/>
<dbReference type="Pfam" id="PF13386">
    <property type="entry name" value="DsbD_2"/>
    <property type="match status" value="1"/>
</dbReference>
<sequence length="243" mass="25221">MFLALATTVFLMGLFGGTHCLAMCAAPCGALTGAARPAAGSAGEQVVHWQPAQSSVSGRMLAFHAGRLLGYGATGAVAAFAIDKLAWAGSQSAALKPLWALTHVLIMGWGLVMLTQARQPAWLEAAGRRVWVRARSAVVRPGGVFMVGMAWALLPCGLLYTALMTAALSGSAAAGALCMVLFGIGSGLWLVLGPWAWRRLRSGLPGTAQEWGARAAGVVLCVLGGWALWMNLVHGQPAPWCVT</sequence>
<keyword evidence="2" id="KW-0732">Signal</keyword>
<feature type="chain" id="PRO_5011518285" description="Urease accessory protein UreH-like transmembrane domain-containing protein" evidence="2">
    <location>
        <begin position="26"/>
        <end position="243"/>
    </location>
</feature>
<evidence type="ECO:0000313" key="5">
    <source>
        <dbReference type="Proteomes" id="UP000198552"/>
    </source>
</evidence>
<evidence type="ECO:0000256" key="1">
    <source>
        <dbReference type="SAM" id="Phobius"/>
    </source>
</evidence>
<organism evidence="4 5">
    <name type="scientific">Oryzisolibacter propanilivorax</name>
    <dbReference type="NCBI Taxonomy" id="1527607"/>
    <lineage>
        <taxon>Bacteria</taxon>
        <taxon>Pseudomonadati</taxon>
        <taxon>Pseudomonadota</taxon>
        <taxon>Betaproteobacteria</taxon>
        <taxon>Burkholderiales</taxon>
        <taxon>Comamonadaceae</taxon>
        <taxon>Oryzisolibacter</taxon>
    </lineage>
</organism>
<feature type="domain" description="Urease accessory protein UreH-like transmembrane" evidence="3">
    <location>
        <begin position="8"/>
        <end position="226"/>
    </location>
</feature>
<keyword evidence="1" id="KW-0812">Transmembrane</keyword>
<dbReference type="AlphaFoldDB" id="A0A1G9PCT5"/>
<gene>
    <name evidence="4" type="ORF">SAMN05428957_101328</name>
</gene>
<keyword evidence="1" id="KW-1133">Transmembrane helix</keyword>